<dbReference type="SMART" id="SM00421">
    <property type="entry name" value="HTH_LUXR"/>
    <property type="match status" value="1"/>
</dbReference>
<accession>A0ABX7Y5P8</accession>
<reference evidence="6 7" key="1">
    <citation type="submission" date="2021-03" db="EMBL/GenBank/DDBJ databases">
        <title>Human Oral Microbial Genomes.</title>
        <authorList>
            <person name="Johnston C.D."/>
            <person name="Chen T."/>
            <person name="Dewhirst F.E."/>
        </authorList>
    </citation>
    <scope>NUCLEOTIDE SEQUENCE [LARGE SCALE GENOMIC DNA]</scope>
    <source>
        <strain evidence="6 7">DSMZ 100122</strain>
    </source>
</reference>
<feature type="domain" description="Response regulatory" evidence="5">
    <location>
        <begin position="4"/>
        <end position="120"/>
    </location>
</feature>
<dbReference type="CDD" id="cd17535">
    <property type="entry name" value="REC_NarL-like"/>
    <property type="match status" value="1"/>
</dbReference>
<evidence type="ECO:0000259" key="4">
    <source>
        <dbReference type="PROSITE" id="PS50043"/>
    </source>
</evidence>
<dbReference type="PROSITE" id="PS50110">
    <property type="entry name" value="RESPONSE_REGULATORY"/>
    <property type="match status" value="1"/>
</dbReference>
<dbReference type="InterPro" id="IPR011006">
    <property type="entry name" value="CheY-like_superfamily"/>
</dbReference>
<sequence length="204" mass="21901">METRILIAEDIDLVAEAFQALLETEETFRVVGRVNRGDKVLPAVARMMPDLVLLDIDMPGATGIQATAQLRQKGYRGKIVLLTVLTTSGYLQPALDAGANGYLLKTITGAALKNALKAVMAGHSVVDPELAAEALRSGPSPLTERETEVLRLVAEHRSTSQIAGQLYLSVGTIRNYLSSAMTKLAVNSRFDAADLAKQNGWLAL</sequence>
<dbReference type="Gene3D" id="3.40.50.2300">
    <property type="match status" value="1"/>
</dbReference>
<dbReference type="CDD" id="cd06170">
    <property type="entry name" value="LuxR_C_like"/>
    <property type="match status" value="1"/>
</dbReference>
<dbReference type="PROSITE" id="PS50043">
    <property type="entry name" value="HTH_LUXR_2"/>
    <property type="match status" value="1"/>
</dbReference>
<dbReference type="Proteomes" id="UP000678513">
    <property type="component" value="Chromosome"/>
</dbReference>
<dbReference type="PANTHER" id="PTHR43214">
    <property type="entry name" value="TWO-COMPONENT RESPONSE REGULATOR"/>
    <property type="match status" value="1"/>
</dbReference>
<gene>
    <name evidence="6" type="ORF">J5A65_01230</name>
</gene>
<organism evidence="6 7">
    <name type="scientific">Arachnia rubra</name>
    <dbReference type="NCBI Taxonomy" id="1547448"/>
    <lineage>
        <taxon>Bacteria</taxon>
        <taxon>Bacillati</taxon>
        <taxon>Actinomycetota</taxon>
        <taxon>Actinomycetes</taxon>
        <taxon>Propionibacteriales</taxon>
        <taxon>Propionibacteriaceae</taxon>
        <taxon>Arachnia</taxon>
    </lineage>
</organism>
<keyword evidence="1 3" id="KW-0597">Phosphoprotein</keyword>
<protein>
    <submittedName>
        <fullName evidence="6">Response regulator transcription factor</fullName>
    </submittedName>
</protein>
<feature type="modified residue" description="4-aspartylphosphate" evidence="3">
    <location>
        <position position="55"/>
    </location>
</feature>
<dbReference type="RefSeq" id="WP_212324263.1">
    <property type="nucleotide sequence ID" value="NZ_AP024463.1"/>
</dbReference>
<dbReference type="PRINTS" id="PR00038">
    <property type="entry name" value="HTHLUXR"/>
</dbReference>
<keyword evidence="7" id="KW-1185">Reference proteome</keyword>
<evidence type="ECO:0000259" key="5">
    <source>
        <dbReference type="PROSITE" id="PS50110"/>
    </source>
</evidence>
<dbReference type="SUPFAM" id="SSF52172">
    <property type="entry name" value="CheY-like"/>
    <property type="match status" value="1"/>
</dbReference>
<proteinExistence type="predicted"/>
<name>A0ABX7Y5P8_9ACTN</name>
<dbReference type="EMBL" id="CP072384">
    <property type="protein sequence ID" value="QUC08402.1"/>
    <property type="molecule type" value="Genomic_DNA"/>
</dbReference>
<evidence type="ECO:0000256" key="1">
    <source>
        <dbReference type="ARBA" id="ARBA00022553"/>
    </source>
</evidence>
<dbReference type="InterPro" id="IPR058245">
    <property type="entry name" value="NreC/VraR/RcsB-like_REC"/>
</dbReference>
<evidence type="ECO:0000313" key="7">
    <source>
        <dbReference type="Proteomes" id="UP000678513"/>
    </source>
</evidence>
<dbReference type="Pfam" id="PF00196">
    <property type="entry name" value="GerE"/>
    <property type="match status" value="1"/>
</dbReference>
<feature type="domain" description="HTH luxR-type" evidence="4">
    <location>
        <begin position="135"/>
        <end position="200"/>
    </location>
</feature>
<evidence type="ECO:0000256" key="2">
    <source>
        <dbReference type="ARBA" id="ARBA00023125"/>
    </source>
</evidence>
<dbReference type="InterPro" id="IPR001789">
    <property type="entry name" value="Sig_transdc_resp-reg_receiver"/>
</dbReference>
<dbReference type="SUPFAM" id="SSF46894">
    <property type="entry name" value="C-terminal effector domain of the bipartite response regulators"/>
    <property type="match status" value="1"/>
</dbReference>
<evidence type="ECO:0000256" key="3">
    <source>
        <dbReference type="PROSITE-ProRule" id="PRU00169"/>
    </source>
</evidence>
<dbReference type="PANTHER" id="PTHR43214:SF42">
    <property type="entry name" value="TRANSCRIPTIONAL REGULATORY PROTEIN DESR"/>
    <property type="match status" value="1"/>
</dbReference>
<dbReference type="InterPro" id="IPR000792">
    <property type="entry name" value="Tscrpt_reg_LuxR_C"/>
</dbReference>
<dbReference type="Pfam" id="PF00072">
    <property type="entry name" value="Response_reg"/>
    <property type="match status" value="1"/>
</dbReference>
<dbReference type="InterPro" id="IPR016032">
    <property type="entry name" value="Sig_transdc_resp-reg_C-effctor"/>
</dbReference>
<evidence type="ECO:0000313" key="6">
    <source>
        <dbReference type="EMBL" id="QUC08402.1"/>
    </source>
</evidence>
<dbReference type="InterPro" id="IPR039420">
    <property type="entry name" value="WalR-like"/>
</dbReference>
<keyword evidence="2" id="KW-0238">DNA-binding</keyword>
<dbReference type="SMART" id="SM00448">
    <property type="entry name" value="REC"/>
    <property type="match status" value="1"/>
</dbReference>